<feature type="compositionally biased region" description="Basic and acidic residues" evidence="2">
    <location>
        <begin position="252"/>
        <end position="261"/>
    </location>
</feature>
<evidence type="ECO:0000313" key="4">
    <source>
        <dbReference type="Proteomes" id="UP000789595"/>
    </source>
</evidence>
<accession>A0A8J2SXT1</accession>
<keyword evidence="4" id="KW-1185">Reference proteome</keyword>
<dbReference type="Proteomes" id="UP000789595">
    <property type="component" value="Unassembled WGS sequence"/>
</dbReference>
<proteinExistence type="predicted"/>
<protein>
    <recommendedName>
        <fullName evidence="5">PDZ domain-containing protein</fullName>
    </recommendedName>
</protein>
<evidence type="ECO:0000256" key="1">
    <source>
        <dbReference type="SAM" id="Coils"/>
    </source>
</evidence>
<evidence type="ECO:0008006" key="5">
    <source>
        <dbReference type="Google" id="ProtNLM"/>
    </source>
</evidence>
<feature type="region of interest" description="Disordered" evidence="2">
    <location>
        <begin position="201"/>
        <end position="279"/>
    </location>
</feature>
<evidence type="ECO:0000256" key="2">
    <source>
        <dbReference type="SAM" id="MobiDB-lite"/>
    </source>
</evidence>
<feature type="compositionally biased region" description="Low complexity" evidence="2">
    <location>
        <begin position="233"/>
        <end position="247"/>
    </location>
</feature>
<sequence length="629" mass="68412">MADFTTPQPLQALLIDATQPPWLKEKDEAAASWDDASLPDRQSVAAWVRTWSEGDEIARVKEVMVGVDARIEAAFSVEAAAKFRRWAAGVLLDVFGSSDDLADTIALAQRPKFRDASPSLTQFERFEHYDDLWEGEDSRADELSEWIEKAATLGDVAIDDAPAVLTRWVVSISIAELVHMRTSAKREKRAEAQKARRTLLDKAAELRTAVGRPPDDDEDDEEEDGEWDDDDAATTPPVAAPAVAAAPSPEPPKPEETKEPPAKANPVGRKPLPKADAARHATHVGEFYENDENDARTRHARGYDPLDKHAQRVEAEVDDAKERRDALRAAVQDHVAAMRSRGLVFDVEFPERSLGLRVALAKYGESGRRFVVVDSTERGSACFESVKPGDELCAVNGAAVVDPDEESIETLKSAIANAPRPLVITFIEGEDRDTLFAAQEAQRSGSARPRKAPPATKKRADIYSAPKDAQLVIVDRDAQYRGHICEDGATLKDAKGARLLVVDAALGVATDDGGVLVGKVSVNETDAALVGIEDSKGRLLGYADQGRSSVLDAQKSTILEIDSAGECRGHDGLHVGSLVGFTYHHTKLVAFVFLLRPHLFRDKPKSFLRAMRKSASRASGAHGFFAKAA</sequence>
<dbReference type="EMBL" id="CAKKNE010000005">
    <property type="protein sequence ID" value="CAH0376788.1"/>
    <property type="molecule type" value="Genomic_DNA"/>
</dbReference>
<feature type="compositionally biased region" description="Acidic residues" evidence="2">
    <location>
        <begin position="215"/>
        <end position="232"/>
    </location>
</feature>
<comment type="caution">
    <text evidence="3">The sequence shown here is derived from an EMBL/GenBank/DDBJ whole genome shotgun (WGS) entry which is preliminary data.</text>
</comment>
<organism evidence="3 4">
    <name type="scientific">Pelagomonas calceolata</name>
    <dbReference type="NCBI Taxonomy" id="35677"/>
    <lineage>
        <taxon>Eukaryota</taxon>
        <taxon>Sar</taxon>
        <taxon>Stramenopiles</taxon>
        <taxon>Ochrophyta</taxon>
        <taxon>Pelagophyceae</taxon>
        <taxon>Pelagomonadales</taxon>
        <taxon>Pelagomonadaceae</taxon>
        <taxon>Pelagomonas</taxon>
    </lineage>
</organism>
<reference evidence="3" key="1">
    <citation type="submission" date="2021-11" db="EMBL/GenBank/DDBJ databases">
        <authorList>
            <consortium name="Genoscope - CEA"/>
            <person name="William W."/>
        </authorList>
    </citation>
    <scope>NUCLEOTIDE SEQUENCE</scope>
</reference>
<gene>
    <name evidence="3" type="ORF">PECAL_5P13800</name>
</gene>
<dbReference type="AlphaFoldDB" id="A0A8J2SXT1"/>
<feature type="coiled-coil region" evidence="1">
    <location>
        <begin position="310"/>
        <end position="337"/>
    </location>
</feature>
<evidence type="ECO:0000313" key="3">
    <source>
        <dbReference type="EMBL" id="CAH0376788.1"/>
    </source>
</evidence>
<name>A0A8J2SXT1_9STRA</name>
<keyword evidence="1" id="KW-0175">Coiled coil</keyword>
<feature type="region of interest" description="Disordered" evidence="2">
    <location>
        <begin position="440"/>
        <end position="459"/>
    </location>
</feature>
<dbReference type="OrthoDB" id="10677120at2759"/>